<dbReference type="GO" id="GO:0005737">
    <property type="term" value="C:cytoplasm"/>
    <property type="evidence" value="ECO:0007669"/>
    <property type="project" value="UniProtKB-SubCell"/>
</dbReference>
<dbReference type="GO" id="GO:0008897">
    <property type="term" value="F:holo-[acyl-carrier-protein] synthase activity"/>
    <property type="evidence" value="ECO:0007669"/>
    <property type="project" value="UniProtKB-UniRule"/>
</dbReference>
<dbReference type="InterPro" id="IPR037143">
    <property type="entry name" value="4-PPantetheinyl_Trfase_dom_sf"/>
</dbReference>
<comment type="caution">
    <text evidence="10">The sequence shown here is derived from an EMBL/GenBank/DDBJ whole genome shotgun (WGS) entry which is preliminary data.</text>
</comment>
<dbReference type="NCBIfam" id="TIGR00516">
    <property type="entry name" value="acpS"/>
    <property type="match status" value="1"/>
</dbReference>
<feature type="binding site" evidence="8">
    <location>
        <position position="58"/>
    </location>
    <ligand>
        <name>Mg(2+)</name>
        <dbReference type="ChEBI" id="CHEBI:18420"/>
    </ligand>
</feature>
<dbReference type="InterPro" id="IPR002582">
    <property type="entry name" value="ACPS"/>
</dbReference>
<dbReference type="InterPro" id="IPR004568">
    <property type="entry name" value="Ppantetheine-prot_Trfase_dom"/>
</dbReference>
<evidence type="ECO:0000259" key="9">
    <source>
        <dbReference type="Pfam" id="PF01648"/>
    </source>
</evidence>
<evidence type="ECO:0000256" key="4">
    <source>
        <dbReference type="ARBA" id="ARBA00022832"/>
    </source>
</evidence>
<dbReference type="RefSeq" id="WP_089938569.1">
    <property type="nucleotide sequence ID" value="NZ_CAKOEW010000010.1"/>
</dbReference>
<dbReference type="GO" id="GO:0006633">
    <property type="term" value="P:fatty acid biosynthetic process"/>
    <property type="evidence" value="ECO:0007669"/>
    <property type="project" value="UniProtKB-UniRule"/>
</dbReference>
<keyword evidence="7 8" id="KW-0275">Fatty acid biosynthesis</keyword>
<organism evidence="10 11">
    <name type="scientific">Convivina intestini</name>
    <dbReference type="NCBI Taxonomy" id="1505726"/>
    <lineage>
        <taxon>Bacteria</taxon>
        <taxon>Bacillati</taxon>
        <taxon>Bacillota</taxon>
        <taxon>Bacilli</taxon>
        <taxon>Lactobacillales</taxon>
        <taxon>Lactobacillaceae</taxon>
        <taxon>Convivina</taxon>
    </lineage>
</organism>
<dbReference type="Proteomes" id="UP000245433">
    <property type="component" value="Unassembled WGS sequence"/>
</dbReference>
<evidence type="ECO:0000256" key="5">
    <source>
        <dbReference type="ARBA" id="ARBA00022842"/>
    </source>
</evidence>
<keyword evidence="1 8" id="KW-0444">Lipid biosynthesis</keyword>
<comment type="similarity">
    <text evidence="8">Belongs to the P-Pant transferase superfamily. AcpS family.</text>
</comment>
<dbReference type="GO" id="GO:0000287">
    <property type="term" value="F:magnesium ion binding"/>
    <property type="evidence" value="ECO:0007669"/>
    <property type="project" value="UniProtKB-UniRule"/>
</dbReference>
<dbReference type="EMBL" id="QEKT01000003">
    <property type="protein sequence ID" value="PVY85014.1"/>
    <property type="molecule type" value="Genomic_DNA"/>
</dbReference>
<evidence type="ECO:0000313" key="10">
    <source>
        <dbReference type="EMBL" id="PVY85014.1"/>
    </source>
</evidence>
<keyword evidence="4 8" id="KW-0276">Fatty acid metabolism</keyword>
<evidence type="ECO:0000256" key="8">
    <source>
        <dbReference type="HAMAP-Rule" id="MF_00101"/>
    </source>
</evidence>
<dbReference type="NCBIfam" id="TIGR00556">
    <property type="entry name" value="pantethn_trn"/>
    <property type="match status" value="1"/>
</dbReference>
<keyword evidence="8" id="KW-0963">Cytoplasm</keyword>
<feature type="domain" description="4'-phosphopantetheinyl transferase" evidence="9">
    <location>
        <begin position="4"/>
        <end position="101"/>
    </location>
</feature>
<keyword evidence="2 8" id="KW-0808">Transferase</keyword>
<dbReference type="SUPFAM" id="SSF56214">
    <property type="entry name" value="4'-phosphopantetheinyl transferase"/>
    <property type="match status" value="1"/>
</dbReference>
<comment type="function">
    <text evidence="8">Transfers the 4'-phosphopantetheine moiety from coenzyme A to a Ser of acyl-carrier-protein.</text>
</comment>
<dbReference type="HAMAP" id="MF_00101">
    <property type="entry name" value="AcpS"/>
    <property type="match status" value="1"/>
</dbReference>
<comment type="subcellular location">
    <subcellularLocation>
        <location evidence="8">Cytoplasm</location>
    </subcellularLocation>
</comment>
<evidence type="ECO:0000256" key="3">
    <source>
        <dbReference type="ARBA" id="ARBA00022723"/>
    </source>
</evidence>
<gene>
    <name evidence="8" type="primary">acpS</name>
    <name evidence="10" type="ORF">C7384_10333</name>
</gene>
<dbReference type="OrthoDB" id="517356at2"/>
<dbReference type="EC" id="2.7.8.7" evidence="8"/>
<sequence>MIVGIGNDLESITRVAQVLERQPAFLDMILTKEEVQAAQQRHGKHYAEFVAGRFSAKEAFSKATGYGIGQEVHWHDIVILNADNGRPIITVKKFPYTVRVAITHSGDFVNTTVIIEKLSWLEKLKLSLTGGRGVLQ</sequence>
<comment type="catalytic activity">
    <reaction evidence="8">
        <text>apo-[ACP] + CoA = holo-[ACP] + adenosine 3',5'-bisphosphate + H(+)</text>
        <dbReference type="Rhea" id="RHEA:12068"/>
        <dbReference type="Rhea" id="RHEA-COMP:9685"/>
        <dbReference type="Rhea" id="RHEA-COMP:9690"/>
        <dbReference type="ChEBI" id="CHEBI:15378"/>
        <dbReference type="ChEBI" id="CHEBI:29999"/>
        <dbReference type="ChEBI" id="CHEBI:57287"/>
        <dbReference type="ChEBI" id="CHEBI:58343"/>
        <dbReference type="ChEBI" id="CHEBI:64479"/>
        <dbReference type="EC" id="2.7.8.7"/>
    </reaction>
</comment>
<proteinExistence type="inferred from homology"/>
<comment type="cofactor">
    <cofactor evidence="8">
        <name>Mg(2+)</name>
        <dbReference type="ChEBI" id="CHEBI:18420"/>
    </cofactor>
</comment>
<feature type="binding site" evidence="8">
    <location>
        <position position="8"/>
    </location>
    <ligand>
        <name>Mg(2+)</name>
        <dbReference type="ChEBI" id="CHEBI:18420"/>
    </ligand>
</feature>
<protein>
    <recommendedName>
        <fullName evidence="8">Holo-[acyl-carrier-protein] synthase</fullName>
        <shortName evidence="8">Holo-ACP synthase</shortName>
        <ecNumber evidence="8">2.7.8.7</ecNumber>
    </recommendedName>
    <alternativeName>
        <fullName evidence="8">4'-phosphopantetheinyl transferase AcpS</fullName>
    </alternativeName>
</protein>
<keyword evidence="11" id="KW-1185">Reference proteome</keyword>
<evidence type="ECO:0000256" key="1">
    <source>
        <dbReference type="ARBA" id="ARBA00022516"/>
    </source>
</evidence>
<name>A0A2U1DBE2_9LACO</name>
<keyword evidence="5 8" id="KW-0460">Magnesium</keyword>
<dbReference type="InterPro" id="IPR008278">
    <property type="entry name" value="4-PPantetheinyl_Trfase_dom"/>
</dbReference>
<dbReference type="Gene3D" id="3.90.470.20">
    <property type="entry name" value="4'-phosphopantetheinyl transferase domain"/>
    <property type="match status" value="1"/>
</dbReference>
<keyword evidence="3 8" id="KW-0479">Metal-binding</keyword>
<evidence type="ECO:0000313" key="11">
    <source>
        <dbReference type="Proteomes" id="UP000245433"/>
    </source>
</evidence>
<evidence type="ECO:0000256" key="2">
    <source>
        <dbReference type="ARBA" id="ARBA00022679"/>
    </source>
</evidence>
<keyword evidence="6 8" id="KW-0443">Lipid metabolism</keyword>
<dbReference type="Pfam" id="PF01648">
    <property type="entry name" value="ACPS"/>
    <property type="match status" value="1"/>
</dbReference>
<reference evidence="10 11" key="1">
    <citation type="submission" date="2018-04" db="EMBL/GenBank/DDBJ databases">
        <title>Genomic Encyclopedia of Type Strains, Phase IV (KMG-IV): sequencing the most valuable type-strain genomes for metagenomic binning, comparative biology and taxonomic classification.</title>
        <authorList>
            <person name="Goeker M."/>
        </authorList>
    </citation>
    <scope>NUCLEOTIDE SEQUENCE [LARGE SCALE GENOMIC DNA]</scope>
    <source>
        <strain evidence="10 11">DSM 28795</strain>
    </source>
</reference>
<evidence type="ECO:0000256" key="6">
    <source>
        <dbReference type="ARBA" id="ARBA00023098"/>
    </source>
</evidence>
<evidence type="ECO:0000256" key="7">
    <source>
        <dbReference type="ARBA" id="ARBA00023160"/>
    </source>
</evidence>
<dbReference type="AlphaFoldDB" id="A0A2U1DBE2"/>
<accession>A0A2U1DBE2</accession>